<dbReference type="EMBL" id="CM056780">
    <property type="protein sequence ID" value="KAJ8716306.1"/>
    <property type="molecule type" value="Genomic_DNA"/>
</dbReference>
<evidence type="ECO:0000313" key="1">
    <source>
        <dbReference type="EMBL" id="KAJ8716306.1"/>
    </source>
</evidence>
<organism evidence="1 2">
    <name type="scientific">Mythimna loreyi</name>
    <dbReference type="NCBI Taxonomy" id="667449"/>
    <lineage>
        <taxon>Eukaryota</taxon>
        <taxon>Metazoa</taxon>
        <taxon>Ecdysozoa</taxon>
        <taxon>Arthropoda</taxon>
        <taxon>Hexapoda</taxon>
        <taxon>Insecta</taxon>
        <taxon>Pterygota</taxon>
        <taxon>Neoptera</taxon>
        <taxon>Endopterygota</taxon>
        <taxon>Lepidoptera</taxon>
        <taxon>Glossata</taxon>
        <taxon>Ditrysia</taxon>
        <taxon>Noctuoidea</taxon>
        <taxon>Noctuidae</taxon>
        <taxon>Noctuinae</taxon>
        <taxon>Hadenini</taxon>
        <taxon>Mythimna</taxon>
    </lineage>
</organism>
<sequence length="1404" mass="160053">MPKTKAVSPARSQGGITTPKRKTTRGSRSLCSPALSTASGRLTSLIDQFKDKNMESFALSPLNGRSVLNDNTEIEEPRRKSWWKKLDENSQDVMEVLEDNKLTVNNPIEEFIDIEVLSQEKKNYTLDLPESSDNESIHSIVLPQRRLFTQKENLPQKKYGHLMDNRESLAKLHKTNITNIDKTVNVGTRELFQNTKRSKPIFPAALLNISPDKTAEKTRGNDLADPKPQIRNIFGNRPATKRKNMFADFIVSESEDEIPDIQPKVFGFQKKLEQRRISSVSRGRESSPASSITTDIEMDFRMMLPSSTMVDNQLEDMVASTPVKRARLSKLSEAKESEAGTLQTNTTSDKTKQSNKSASSKNKSKASPDIKDRSVNSSRTTRSMLKNASKQEENINTSLKKNAKGDKSKSKITSKLNELDVSPSKSETDKQGVTLNKSQNQNKSRTRNSVKAMETEVEEENRVANAANAINNATRIINKSRNKSLPNTTNKSVNEKERTVTIKVHDKVDETLTNNDEENEEEDDENNFTLEYEPDDEVLDEAELPSDNRTDNTKKHNSIVLEKDTQQAEINKSKTNKSSLANKTLQKPTKTVEGSVESQTEQYSADDNVDGNQEPQTDAAVQDQENKDEDMVDQEMDDKANNSREHMNIEIEQEDEVNVSQGNEEEANENEEEHDEVNISQEANESQEVENESEEVEDQADESQEVENEKEEDEDQANESQEVENENEDDEDQANESHEIGNGENEDQGNESQKVENEDEEDEDQANESQEVGAEINESQKIEEDEQKENQEVENEEEDNEGEKEEDVADVEKEVENESQKEENEADESQEVANESHEAENESEDDNDEVNQSQEVEAEVNESQDIANESQEVENKENESEEDEDQPDESQEIEDEANENREIEEEANESQIDEDGESCDQDEEDEEAANDSQVNNASVNESQEVNQDEDNEAQSDDEVNKSEEIEDDQQMEDSDEADKAIATDAEMSDQNDNQTDEMEVDNDEEESDDEENDQNEQVSHEDREIEEQNEIEPSEEVVEDSPNVTHDTTGRHRKKNLNKSPEVILHDKTNQMDSFTAQGRNTSVRKTKSMIKNLNIRPSLAPPRDSTGFSDGTRNSSTEGSGWDSHRTTRKTLRQTFGKDFTPRKSLRALVMEKSAKRQTEHMETHSETVKFPLANSTEMPEDSNHDVEDVVESDHELSRRTRQTTLEQYLQKIKEQNIEKKLKMEAAIRNSLKTPVTNSLSLFKVPGKPAPRRPKPSQSKPKKQIKSVIPLDELPTEVIEDMKYKPPKRFQPSNASWITKRLYKFLETKLEPLYDYKARVRAEKLVETIYSFTKDLRRHNVAPTDAVDVLKHELARLDVVRTHFDFYEFFHEFMPREVRIKVVPDIVNKIALPRHGVFSDILR</sequence>
<name>A0ACC2QK24_9NEOP</name>
<reference evidence="1" key="1">
    <citation type="submission" date="2023-03" db="EMBL/GenBank/DDBJ databases">
        <title>Chromosome-level genomes of two armyworms, Mythimna separata and Mythimna loreyi, provide insights into the biosynthesis and reception of sex pheromones.</title>
        <authorList>
            <person name="Zhao H."/>
        </authorList>
    </citation>
    <scope>NUCLEOTIDE SEQUENCE</scope>
    <source>
        <strain evidence="1">BeijingLab</strain>
    </source>
</reference>
<evidence type="ECO:0000313" key="2">
    <source>
        <dbReference type="Proteomes" id="UP001231649"/>
    </source>
</evidence>
<proteinExistence type="predicted"/>
<accession>A0ACC2QK24</accession>
<dbReference type="Proteomes" id="UP001231649">
    <property type="component" value="Chromosome 4"/>
</dbReference>
<protein>
    <submittedName>
        <fullName evidence="1">Uncharacterized protein</fullName>
    </submittedName>
</protein>
<gene>
    <name evidence="1" type="ORF">PYW08_013591</name>
</gene>
<keyword evidence="2" id="KW-1185">Reference proteome</keyword>
<comment type="caution">
    <text evidence="1">The sequence shown here is derived from an EMBL/GenBank/DDBJ whole genome shotgun (WGS) entry which is preliminary data.</text>
</comment>